<feature type="region of interest" description="Disordered" evidence="1">
    <location>
        <begin position="288"/>
        <end position="368"/>
    </location>
</feature>
<feature type="region of interest" description="Disordered" evidence="1">
    <location>
        <begin position="1187"/>
        <end position="1206"/>
    </location>
</feature>
<gene>
    <name evidence="2" type="ORF">Agub_g12930</name>
</gene>
<name>A0AAD3E1Q4_9CHLO</name>
<sequence>RDELAAAARRRLPASVYGRIVAAMGWEAHLVDLLMWVGDPRVASAVASRVVRLCPDLAPGMAATLVAVLREKGDAVLSNCWPPVVQRPLACWLPTSHVSRLAESPAVISSFAEAVQRAAAAAASAVRNEGDRWMPCLLLLARVLIAAIRQPYGSSSAGSGSQSPARMACEALQEGLCAWQDVLVADVVASSSGCSSADGSSSGGAPGFVRLLQGQLLPLLDELGRQHIAAQLQQQPQQQPQQQETSKQQRSQLLPSYASVIQLRSRIALLSLAVGAATATATAAAAAKGSQMHGLPPDTAESVHRTDPGGSAQVPRVASGTDLLTPDGVWSNLAPAGHSGSGGANSAGGPTSSVLLTGSGSSGGDSAAPPARPVWLLAATVGDSRTKTFSFRTSGIASVLALPAIKKLEGSAAFGQWQQQQQHKPNTTSRPASTRGLREALAAAAVALLTPGLASWLAVQRDPRVGAVAGADPYSPFRMALALLEFLQVAMTGSDEAVREVVVTAGEGAVAAREGAVGAGEGAAAALTEMAVEGSQLQLTVLRMSAECIACVGAAEQQAALQEVIVAGPAFRSLRSLLAADADLCAAAGRALIAVSNRTTAVEGSLDRLALSAQQEAQRLAAAARELLPYAVLAPYACVRRLILDGLTHAGQQPWVLQLLRCFATVATAPVAAAASASRGGSSARVGSTSSASVVLACLQEVLREASRLLRTSGDVRSLLGLVDGLVEAGVVAPRQLLAELAIGALETREGAGAAASAEVRCALLLVRRLLSGGASAAPRLSYSTAAATELAAARPAALLLAAARTLTSLYDSYESRRQLDAAAVDAAAEVLELGVELYGNHLLTSTAAGAAAAASASERRGQLAELAAGCNRLPMRIAAMLLPLLELPATIQTGAGLPEENTGDRTANADAEDDDDDGGGAMRALTSKFLPAAKWRPRSLRSADPRVARDVVYDTLAFAASSDAHASLVRRAFLDAAVDADAAAGSDESDQSANDHSVVGIADCDAVWAAWGSEVDPPPAAVSAAADARYGSNNATARHLAATAARGLPQLPPAMLLQALIASLAVLLPTATAKQVRRLLLSVLPAVVRLGGGAAALLPGLREAVVASRRTQPGSRPDKGGGRMEAAEEADLLGMITEVLGAELPRDGPAGRQQSAADVAVACGISCCAAIEALNAAALARTEAEATTPSAVSSGGGGTAGTRQEDDDGAVAAAAAAVVADRCAAHLALLVTRLGALAAEVAASGSVRRQEEQQQQLQLRHQLEGAGEGGAGRVTVVAAVLLSGLCEAAATAAAAGAGFDVWQAIILSVLQHLVSALAAVSSSSSSPLAAAAAATASDAAPASNASVGAGADTWTCGMLRSVRRTLRVLPGTAPEVLWRAVERLCEEEEEEKEEGRESGMMNADAGRAVSSGSLAAALAALEAEEGC</sequence>
<feature type="non-terminal residue" evidence="2">
    <location>
        <position position="1"/>
    </location>
</feature>
<evidence type="ECO:0000256" key="1">
    <source>
        <dbReference type="SAM" id="MobiDB-lite"/>
    </source>
</evidence>
<organism evidence="2 3">
    <name type="scientific">Astrephomene gubernaculifera</name>
    <dbReference type="NCBI Taxonomy" id="47775"/>
    <lineage>
        <taxon>Eukaryota</taxon>
        <taxon>Viridiplantae</taxon>
        <taxon>Chlorophyta</taxon>
        <taxon>core chlorophytes</taxon>
        <taxon>Chlorophyceae</taxon>
        <taxon>CS clade</taxon>
        <taxon>Chlamydomonadales</taxon>
        <taxon>Astrephomenaceae</taxon>
        <taxon>Astrephomene</taxon>
    </lineage>
</organism>
<comment type="caution">
    <text evidence="2">The sequence shown here is derived from an EMBL/GenBank/DDBJ whole genome shotgun (WGS) entry which is preliminary data.</text>
</comment>
<keyword evidence="3" id="KW-1185">Reference proteome</keyword>
<protein>
    <submittedName>
        <fullName evidence="2">Uncharacterized protein</fullName>
    </submittedName>
</protein>
<dbReference type="EMBL" id="BMAR01000040">
    <property type="protein sequence ID" value="GFR50678.1"/>
    <property type="molecule type" value="Genomic_DNA"/>
</dbReference>
<accession>A0AAD3E1Q4</accession>
<evidence type="ECO:0000313" key="3">
    <source>
        <dbReference type="Proteomes" id="UP001054857"/>
    </source>
</evidence>
<proteinExistence type="predicted"/>
<reference evidence="2 3" key="1">
    <citation type="journal article" date="2021" name="Sci. Rep.">
        <title>Genome sequencing of the multicellular alga Astrephomene provides insights into convergent evolution of germ-soma differentiation.</title>
        <authorList>
            <person name="Yamashita S."/>
            <person name="Yamamoto K."/>
            <person name="Matsuzaki R."/>
            <person name="Suzuki S."/>
            <person name="Yamaguchi H."/>
            <person name="Hirooka S."/>
            <person name="Minakuchi Y."/>
            <person name="Miyagishima S."/>
            <person name="Kawachi M."/>
            <person name="Toyoda A."/>
            <person name="Nozaki H."/>
        </authorList>
    </citation>
    <scope>NUCLEOTIDE SEQUENCE [LARGE SCALE GENOMIC DNA]</scope>
    <source>
        <strain evidence="2 3">NIES-4017</strain>
    </source>
</reference>
<evidence type="ECO:0000313" key="2">
    <source>
        <dbReference type="EMBL" id="GFR50678.1"/>
    </source>
</evidence>
<feature type="region of interest" description="Disordered" evidence="1">
    <location>
        <begin position="896"/>
        <end position="924"/>
    </location>
</feature>
<feature type="compositionally biased region" description="Low complexity" evidence="1">
    <location>
        <begin position="347"/>
        <end position="368"/>
    </location>
</feature>
<feature type="region of interest" description="Disordered" evidence="1">
    <location>
        <begin position="231"/>
        <end position="250"/>
    </location>
</feature>
<dbReference type="Proteomes" id="UP001054857">
    <property type="component" value="Unassembled WGS sequence"/>
</dbReference>